<dbReference type="Proteomes" id="UP000670092">
    <property type="component" value="Unassembled WGS sequence"/>
</dbReference>
<dbReference type="EMBL" id="JAEVHI010000001">
    <property type="protein sequence ID" value="KAG5305379.1"/>
    <property type="molecule type" value="Genomic_DNA"/>
</dbReference>
<evidence type="ECO:0000256" key="1">
    <source>
        <dbReference type="ARBA" id="ARBA00006484"/>
    </source>
</evidence>
<dbReference type="OrthoDB" id="191139at2759"/>
<name>A0A8H7Z787_AJECA</name>
<dbReference type="GO" id="GO:0016491">
    <property type="term" value="F:oxidoreductase activity"/>
    <property type="evidence" value="ECO:0007669"/>
    <property type="project" value="UniProtKB-KW"/>
</dbReference>
<sequence>MIAYGQSKTANLLFTTYLAKHLASEGITSLTLHPGVIHTELGRYMPAELMGAMKDLVPNWKTQDEGAATSVVAAFDPALQAHSGSFLMDCQISAPAAYSVNEESAEKLWKLTERFVGQEFKL</sequence>
<proteinExistence type="inferred from homology"/>
<evidence type="ECO:0008006" key="5">
    <source>
        <dbReference type="Google" id="ProtNLM"/>
    </source>
</evidence>
<reference evidence="3 4" key="1">
    <citation type="submission" date="2021-01" db="EMBL/GenBank/DDBJ databases">
        <title>Chromosome-level genome assembly of a human fungal pathogen reveals clustering of transcriptionally co-regulated genes.</title>
        <authorList>
            <person name="Voorhies M."/>
            <person name="Cohen S."/>
            <person name="Shea T.P."/>
            <person name="Petrus S."/>
            <person name="Munoz J.F."/>
            <person name="Poplawski S."/>
            <person name="Goldman W.E."/>
            <person name="Michael T."/>
            <person name="Cuomo C.A."/>
            <person name="Sil A."/>
            <person name="Beyhan S."/>
        </authorList>
    </citation>
    <scope>NUCLEOTIDE SEQUENCE [LARGE SCALE GENOMIC DNA]</scope>
    <source>
        <strain evidence="3 4">G184AR</strain>
    </source>
</reference>
<comment type="similarity">
    <text evidence="1">Belongs to the short-chain dehydrogenases/reductases (SDR) family.</text>
</comment>
<dbReference type="PANTHER" id="PTHR43157">
    <property type="entry name" value="PHOSPHATIDYLINOSITOL-GLYCAN BIOSYNTHESIS CLASS F PROTEIN-RELATED"/>
    <property type="match status" value="1"/>
</dbReference>
<dbReference type="SUPFAM" id="SSF51735">
    <property type="entry name" value="NAD(P)-binding Rossmann-fold domains"/>
    <property type="match status" value="1"/>
</dbReference>
<dbReference type="VEuPathDB" id="FungiDB:I7I52_04017"/>
<dbReference type="AlphaFoldDB" id="A0A8H7Z787"/>
<evidence type="ECO:0000313" key="3">
    <source>
        <dbReference type="EMBL" id="KAG5305379.1"/>
    </source>
</evidence>
<protein>
    <recommendedName>
        <fullName evidence="5">Short-chain dehydrogenase</fullName>
    </recommendedName>
</protein>
<gene>
    <name evidence="3" type="ORF">I7I52_04017</name>
</gene>
<dbReference type="InterPro" id="IPR036291">
    <property type="entry name" value="NAD(P)-bd_dom_sf"/>
</dbReference>
<evidence type="ECO:0000256" key="2">
    <source>
        <dbReference type="ARBA" id="ARBA00023002"/>
    </source>
</evidence>
<dbReference type="PRINTS" id="PR01167">
    <property type="entry name" value="INSADHFAMILY"/>
</dbReference>
<dbReference type="Gene3D" id="3.40.50.720">
    <property type="entry name" value="NAD(P)-binding Rossmann-like Domain"/>
    <property type="match status" value="1"/>
</dbReference>
<dbReference type="PANTHER" id="PTHR43157:SF31">
    <property type="entry name" value="PHOSPHATIDYLINOSITOL-GLYCAN BIOSYNTHESIS CLASS F PROTEIN"/>
    <property type="match status" value="1"/>
</dbReference>
<comment type="caution">
    <text evidence="3">The sequence shown here is derived from an EMBL/GenBank/DDBJ whole genome shotgun (WGS) entry which is preliminary data.</text>
</comment>
<keyword evidence="2" id="KW-0560">Oxidoreductase</keyword>
<evidence type="ECO:0000313" key="4">
    <source>
        <dbReference type="Proteomes" id="UP000670092"/>
    </source>
</evidence>
<accession>A0A8H7Z787</accession>
<organism evidence="3 4">
    <name type="scientific">Ajellomyces capsulatus</name>
    <name type="common">Darling's disease fungus</name>
    <name type="synonym">Histoplasma capsulatum</name>
    <dbReference type="NCBI Taxonomy" id="5037"/>
    <lineage>
        <taxon>Eukaryota</taxon>
        <taxon>Fungi</taxon>
        <taxon>Dikarya</taxon>
        <taxon>Ascomycota</taxon>
        <taxon>Pezizomycotina</taxon>
        <taxon>Eurotiomycetes</taxon>
        <taxon>Eurotiomycetidae</taxon>
        <taxon>Onygenales</taxon>
        <taxon>Ajellomycetaceae</taxon>
        <taxon>Histoplasma</taxon>
    </lineage>
</organism>